<feature type="domain" description="Phosphatidic acid phosphatase type 2/haloperoxidase" evidence="8">
    <location>
        <begin position="118"/>
        <end position="260"/>
    </location>
</feature>
<keyword evidence="3 7" id="KW-0812">Transmembrane</keyword>
<dbReference type="EMBL" id="CAXITT010000377">
    <property type="protein sequence ID" value="CAL1540340.1"/>
    <property type="molecule type" value="Genomic_DNA"/>
</dbReference>
<dbReference type="Gene3D" id="1.20.144.10">
    <property type="entry name" value="Phosphatidic acid phosphatase type 2/haloperoxidase"/>
    <property type="match status" value="1"/>
</dbReference>
<organism evidence="9 10">
    <name type="scientific">Lymnaea stagnalis</name>
    <name type="common">Great pond snail</name>
    <name type="synonym">Helix stagnalis</name>
    <dbReference type="NCBI Taxonomy" id="6523"/>
    <lineage>
        <taxon>Eukaryota</taxon>
        <taxon>Metazoa</taxon>
        <taxon>Spiralia</taxon>
        <taxon>Lophotrochozoa</taxon>
        <taxon>Mollusca</taxon>
        <taxon>Gastropoda</taxon>
        <taxon>Heterobranchia</taxon>
        <taxon>Euthyneura</taxon>
        <taxon>Panpulmonata</taxon>
        <taxon>Hygrophila</taxon>
        <taxon>Lymnaeoidea</taxon>
        <taxon>Lymnaeidae</taxon>
        <taxon>Lymnaea</taxon>
    </lineage>
</organism>
<evidence type="ECO:0000256" key="3">
    <source>
        <dbReference type="ARBA" id="ARBA00022692"/>
    </source>
</evidence>
<dbReference type="GO" id="GO:0005886">
    <property type="term" value="C:plasma membrane"/>
    <property type="evidence" value="ECO:0007669"/>
    <property type="project" value="TreeGrafter"/>
</dbReference>
<evidence type="ECO:0000313" key="9">
    <source>
        <dbReference type="EMBL" id="CAL1540340.1"/>
    </source>
</evidence>
<feature type="region of interest" description="Disordered" evidence="6">
    <location>
        <begin position="304"/>
        <end position="336"/>
    </location>
</feature>
<dbReference type="SMART" id="SM00014">
    <property type="entry name" value="acidPPc"/>
    <property type="match status" value="1"/>
</dbReference>
<dbReference type="InterPro" id="IPR036938">
    <property type="entry name" value="PAP2/HPO_sf"/>
</dbReference>
<evidence type="ECO:0000256" key="6">
    <source>
        <dbReference type="SAM" id="MobiDB-lite"/>
    </source>
</evidence>
<feature type="transmembrane region" description="Helical" evidence="7">
    <location>
        <begin position="67"/>
        <end position="89"/>
    </location>
</feature>
<evidence type="ECO:0000256" key="7">
    <source>
        <dbReference type="SAM" id="Phobius"/>
    </source>
</evidence>
<feature type="transmembrane region" description="Helical" evidence="7">
    <location>
        <begin position="21"/>
        <end position="40"/>
    </location>
</feature>
<feature type="transmembrane region" description="Helical" evidence="7">
    <location>
        <begin position="241"/>
        <end position="263"/>
    </location>
</feature>
<accession>A0AAV2I4C5</accession>
<keyword evidence="10" id="KW-1185">Reference proteome</keyword>
<gene>
    <name evidence="9" type="ORF">GSLYS_00013989001</name>
</gene>
<sequence length="336" mass="37663">MDKLRKSLSKATHRKKLMLRIVFDILGILAVSSGIFAIQFGTDPFRRGFFCNDESIQHPVLEDTVSVALASGVGFFLPFITIIVVEFILRHGEILCLVPRKSSSRGQKSWLNSAYSINIAFIFGMAVNQFLTEIGKNSIGRLRPHFLTLCSPDYSKFNCSDGYITADVCTSNDIDMMKEARLSFPSGHSSFVAYTMLFLILYIEGRVCCKNVVVLKPVFQLICFCLAFYTCLSRISDYKHHWSDVLSGAVLGIAVCLCVVFAMTDFSRYLFNRDYSCSEDAENLTVETVRAESVEDPDLQYDANYRPRASKSGVPSVEAPQDPPHLSHVINMSEDL</sequence>
<evidence type="ECO:0000256" key="1">
    <source>
        <dbReference type="ARBA" id="ARBA00004141"/>
    </source>
</evidence>
<comment type="similarity">
    <text evidence="2">Belongs to the PA-phosphatase related phosphoesterase family.</text>
</comment>
<dbReference type="GO" id="GO:0046839">
    <property type="term" value="P:phospholipid dephosphorylation"/>
    <property type="evidence" value="ECO:0007669"/>
    <property type="project" value="TreeGrafter"/>
</dbReference>
<dbReference type="InterPro" id="IPR043216">
    <property type="entry name" value="PAP-like"/>
</dbReference>
<dbReference type="Pfam" id="PF01569">
    <property type="entry name" value="PAP2"/>
    <property type="match status" value="1"/>
</dbReference>
<keyword evidence="4 7" id="KW-1133">Transmembrane helix</keyword>
<dbReference type="GO" id="GO:0007165">
    <property type="term" value="P:signal transduction"/>
    <property type="evidence" value="ECO:0007669"/>
    <property type="project" value="TreeGrafter"/>
</dbReference>
<dbReference type="SUPFAM" id="SSF48317">
    <property type="entry name" value="Acid phosphatase/Vanadium-dependent haloperoxidase"/>
    <property type="match status" value="1"/>
</dbReference>
<feature type="transmembrane region" description="Helical" evidence="7">
    <location>
        <begin position="214"/>
        <end position="235"/>
    </location>
</feature>
<dbReference type="CDD" id="cd03384">
    <property type="entry name" value="PAP2_wunen"/>
    <property type="match status" value="1"/>
</dbReference>
<evidence type="ECO:0000256" key="4">
    <source>
        <dbReference type="ARBA" id="ARBA00022989"/>
    </source>
</evidence>
<dbReference type="Proteomes" id="UP001497497">
    <property type="component" value="Unassembled WGS sequence"/>
</dbReference>
<evidence type="ECO:0000259" key="8">
    <source>
        <dbReference type="SMART" id="SM00014"/>
    </source>
</evidence>
<protein>
    <recommendedName>
        <fullName evidence="8">Phosphatidic acid phosphatase type 2/haloperoxidase domain-containing protein</fullName>
    </recommendedName>
</protein>
<comment type="subcellular location">
    <subcellularLocation>
        <location evidence="1">Membrane</location>
        <topology evidence="1">Multi-pass membrane protein</topology>
    </subcellularLocation>
</comment>
<dbReference type="GO" id="GO:0008195">
    <property type="term" value="F:phosphatidate phosphatase activity"/>
    <property type="evidence" value="ECO:0007669"/>
    <property type="project" value="TreeGrafter"/>
</dbReference>
<keyword evidence="5 7" id="KW-0472">Membrane</keyword>
<dbReference type="AlphaFoldDB" id="A0AAV2I4C5"/>
<feature type="transmembrane region" description="Helical" evidence="7">
    <location>
        <begin position="110"/>
        <end position="131"/>
    </location>
</feature>
<feature type="transmembrane region" description="Helical" evidence="7">
    <location>
        <begin position="182"/>
        <end position="202"/>
    </location>
</feature>
<dbReference type="GO" id="GO:0006644">
    <property type="term" value="P:phospholipid metabolic process"/>
    <property type="evidence" value="ECO:0007669"/>
    <property type="project" value="InterPro"/>
</dbReference>
<name>A0AAV2I4C5_LYMST</name>
<evidence type="ECO:0000313" key="10">
    <source>
        <dbReference type="Proteomes" id="UP001497497"/>
    </source>
</evidence>
<dbReference type="InterPro" id="IPR000326">
    <property type="entry name" value="PAP2/HPO"/>
</dbReference>
<proteinExistence type="inferred from homology"/>
<evidence type="ECO:0000256" key="2">
    <source>
        <dbReference type="ARBA" id="ARBA00008816"/>
    </source>
</evidence>
<comment type="caution">
    <text evidence="9">The sequence shown here is derived from an EMBL/GenBank/DDBJ whole genome shotgun (WGS) entry which is preliminary data.</text>
</comment>
<evidence type="ECO:0000256" key="5">
    <source>
        <dbReference type="ARBA" id="ARBA00023136"/>
    </source>
</evidence>
<reference evidence="9 10" key="1">
    <citation type="submission" date="2024-04" db="EMBL/GenBank/DDBJ databases">
        <authorList>
            <consortium name="Genoscope - CEA"/>
            <person name="William W."/>
        </authorList>
    </citation>
    <scope>NUCLEOTIDE SEQUENCE [LARGE SCALE GENOMIC DNA]</scope>
</reference>
<dbReference type="PANTHER" id="PTHR10165">
    <property type="entry name" value="LIPID PHOSPHATE PHOSPHATASE"/>
    <property type="match status" value="1"/>
</dbReference>
<dbReference type="PANTHER" id="PTHR10165:SF103">
    <property type="entry name" value="PHOSPHOLIPID PHOSPHATASE HOMOLOG 1.2 HOMOLOG"/>
    <property type="match status" value="1"/>
</dbReference>